<name>A0A9W6CRV0_XANFL</name>
<dbReference type="FunFam" id="1.10.10.10:FF:000038">
    <property type="entry name" value="Glycine cleavage system transcriptional activator"/>
    <property type="match status" value="1"/>
</dbReference>
<evidence type="ECO:0000313" key="8">
    <source>
        <dbReference type="Proteomes" id="UP001144397"/>
    </source>
</evidence>
<dbReference type="RefSeq" id="WP_281810170.1">
    <property type="nucleotide sequence ID" value="NZ_BSDO01000025.1"/>
</dbReference>
<dbReference type="EMBL" id="BSDO01000025">
    <property type="protein sequence ID" value="GLI25684.1"/>
    <property type="molecule type" value="Genomic_DNA"/>
</dbReference>
<feature type="domain" description="HTH lysR-type" evidence="5">
    <location>
        <begin position="5"/>
        <end position="62"/>
    </location>
</feature>
<dbReference type="InterPro" id="IPR000847">
    <property type="entry name" value="LysR_HTH_N"/>
</dbReference>
<dbReference type="AlphaFoldDB" id="A0A9W6CRV0"/>
<dbReference type="EMBL" id="JAVDPY010000022">
    <property type="protein sequence ID" value="MDR6336930.1"/>
    <property type="molecule type" value="Genomic_DNA"/>
</dbReference>
<keyword evidence="4" id="KW-0804">Transcription</keyword>
<reference evidence="6" key="1">
    <citation type="submission" date="2022-12" db="EMBL/GenBank/DDBJ databases">
        <title>Reference genome sequencing for broad-spectrum identification of bacterial and archaeal isolates by mass spectrometry.</title>
        <authorList>
            <person name="Sekiguchi Y."/>
            <person name="Tourlousse D.M."/>
        </authorList>
    </citation>
    <scope>NUCLEOTIDE SEQUENCE</scope>
    <source>
        <strain evidence="6">301</strain>
    </source>
</reference>
<evidence type="ECO:0000256" key="1">
    <source>
        <dbReference type="ARBA" id="ARBA00009437"/>
    </source>
</evidence>
<protein>
    <submittedName>
        <fullName evidence="7">LysR family glycine cleavage system transcriptional activator</fullName>
    </submittedName>
    <submittedName>
        <fullName evidence="6">LysR family transcriptional regulator</fullName>
    </submittedName>
</protein>
<dbReference type="Proteomes" id="UP001144397">
    <property type="component" value="Unassembled WGS sequence"/>
</dbReference>
<dbReference type="PANTHER" id="PTHR30537">
    <property type="entry name" value="HTH-TYPE TRANSCRIPTIONAL REGULATOR"/>
    <property type="match status" value="1"/>
</dbReference>
<dbReference type="Proteomes" id="UP001245370">
    <property type="component" value="Unassembled WGS sequence"/>
</dbReference>
<dbReference type="InterPro" id="IPR005119">
    <property type="entry name" value="LysR_subst-bd"/>
</dbReference>
<comment type="similarity">
    <text evidence="1">Belongs to the LysR transcriptional regulatory family.</text>
</comment>
<dbReference type="Gene3D" id="3.40.190.10">
    <property type="entry name" value="Periplasmic binding protein-like II"/>
    <property type="match status" value="2"/>
</dbReference>
<evidence type="ECO:0000256" key="2">
    <source>
        <dbReference type="ARBA" id="ARBA00023015"/>
    </source>
</evidence>
<evidence type="ECO:0000313" key="9">
    <source>
        <dbReference type="Proteomes" id="UP001245370"/>
    </source>
</evidence>
<dbReference type="PANTHER" id="PTHR30537:SF74">
    <property type="entry name" value="HTH-TYPE TRANSCRIPTIONAL REGULATOR TRPI"/>
    <property type="match status" value="1"/>
</dbReference>
<dbReference type="GO" id="GO:0003700">
    <property type="term" value="F:DNA-binding transcription factor activity"/>
    <property type="evidence" value="ECO:0007669"/>
    <property type="project" value="InterPro"/>
</dbReference>
<dbReference type="NCBIfam" id="NF008352">
    <property type="entry name" value="PRK11139.1"/>
    <property type="match status" value="1"/>
</dbReference>
<organism evidence="6 8">
    <name type="scientific">Xanthobacter flavus</name>
    <dbReference type="NCBI Taxonomy" id="281"/>
    <lineage>
        <taxon>Bacteria</taxon>
        <taxon>Pseudomonadati</taxon>
        <taxon>Pseudomonadota</taxon>
        <taxon>Alphaproteobacteria</taxon>
        <taxon>Hyphomicrobiales</taxon>
        <taxon>Xanthobacteraceae</taxon>
        <taxon>Xanthobacter</taxon>
    </lineage>
</organism>
<evidence type="ECO:0000256" key="3">
    <source>
        <dbReference type="ARBA" id="ARBA00023125"/>
    </source>
</evidence>
<keyword evidence="2" id="KW-0805">Transcription regulation</keyword>
<keyword evidence="3" id="KW-0238">DNA-binding</keyword>
<evidence type="ECO:0000313" key="6">
    <source>
        <dbReference type="EMBL" id="GLI25684.1"/>
    </source>
</evidence>
<evidence type="ECO:0000256" key="4">
    <source>
        <dbReference type="ARBA" id="ARBA00023163"/>
    </source>
</evidence>
<reference evidence="7 9" key="2">
    <citation type="submission" date="2023-07" db="EMBL/GenBank/DDBJ databases">
        <title>Genomic Encyclopedia of Type Strains, Phase IV (KMG-IV): sequencing the most valuable type-strain genomes for metagenomic binning, comparative biology and taxonomic classification.</title>
        <authorList>
            <person name="Goeker M."/>
        </authorList>
    </citation>
    <scope>NUCLEOTIDE SEQUENCE [LARGE SCALE GENOMIC DNA]</scope>
    <source>
        <strain evidence="7 9">DSM 338</strain>
    </source>
</reference>
<dbReference type="GeneID" id="95766131"/>
<dbReference type="PROSITE" id="PS50931">
    <property type="entry name" value="HTH_LYSR"/>
    <property type="match status" value="1"/>
</dbReference>
<dbReference type="Gene3D" id="1.10.10.10">
    <property type="entry name" value="Winged helix-like DNA-binding domain superfamily/Winged helix DNA-binding domain"/>
    <property type="match status" value="1"/>
</dbReference>
<dbReference type="GO" id="GO:0006351">
    <property type="term" value="P:DNA-templated transcription"/>
    <property type="evidence" value="ECO:0007669"/>
    <property type="project" value="TreeGrafter"/>
</dbReference>
<keyword evidence="9" id="KW-1185">Reference proteome</keyword>
<sequence>MRKLPTLKAVRAFEAAARLGSIQQAADELRVTPSAVSHQIRFLEDELSARLFHRAHRSIILTDVGRRYATEIGRALTQIEDATRKLRRGERSDILSIHVVPSLATQWLMPRIARFSELNAEIDLRLNASNNPIDLNSDTLDVAIQYGTALQQSGTVVEPFPPETIIVLCSPRLLEGSQPLREPADIVHHQLIHSEVNLFGWADWQRRHPGVQLNLDRGPRFDRSFMSISAAVDGRGVCLESRLLVERELSSGSLVAPFGLEGPRMVCHSLLYLKSNANIPKIHSFRHWILSEIQK</sequence>
<accession>A0A9W6CRV0</accession>
<dbReference type="InterPro" id="IPR058163">
    <property type="entry name" value="LysR-type_TF_proteobact-type"/>
</dbReference>
<dbReference type="Pfam" id="PF03466">
    <property type="entry name" value="LysR_substrate"/>
    <property type="match status" value="1"/>
</dbReference>
<dbReference type="Pfam" id="PF00126">
    <property type="entry name" value="HTH_1"/>
    <property type="match status" value="1"/>
</dbReference>
<dbReference type="InterPro" id="IPR036388">
    <property type="entry name" value="WH-like_DNA-bd_sf"/>
</dbReference>
<evidence type="ECO:0000259" key="5">
    <source>
        <dbReference type="PROSITE" id="PS50931"/>
    </source>
</evidence>
<dbReference type="SUPFAM" id="SSF46785">
    <property type="entry name" value="Winged helix' DNA-binding domain"/>
    <property type="match status" value="1"/>
</dbReference>
<dbReference type="SUPFAM" id="SSF53850">
    <property type="entry name" value="Periplasmic binding protein-like II"/>
    <property type="match status" value="1"/>
</dbReference>
<gene>
    <name evidence="7" type="ORF">GGQ86_005434</name>
    <name evidence="6" type="ORF">XFLAVUS301_53580</name>
</gene>
<evidence type="ECO:0000313" key="7">
    <source>
        <dbReference type="EMBL" id="MDR6336930.1"/>
    </source>
</evidence>
<comment type="caution">
    <text evidence="6">The sequence shown here is derived from an EMBL/GenBank/DDBJ whole genome shotgun (WGS) entry which is preliminary data.</text>
</comment>
<proteinExistence type="inferred from homology"/>
<dbReference type="FunFam" id="3.40.190.10:FF:000017">
    <property type="entry name" value="Glycine cleavage system transcriptional activator"/>
    <property type="match status" value="1"/>
</dbReference>
<dbReference type="GO" id="GO:0043565">
    <property type="term" value="F:sequence-specific DNA binding"/>
    <property type="evidence" value="ECO:0007669"/>
    <property type="project" value="TreeGrafter"/>
</dbReference>
<dbReference type="CDD" id="cd08432">
    <property type="entry name" value="PBP2_GcdR_TrpI_HvrB_AmpR_like"/>
    <property type="match status" value="1"/>
</dbReference>
<dbReference type="InterPro" id="IPR036390">
    <property type="entry name" value="WH_DNA-bd_sf"/>
</dbReference>